<dbReference type="Gene3D" id="3.80.10.10">
    <property type="entry name" value="Ribonuclease Inhibitor"/>
    <property type="match status" value="1"/>
</dbReference>
<keyword evidence="6 7" id="KW-0472">Membrane</keyword>
<dbReference type="InterPro" id="IPR000483">
    <property type="entry name" value="Cys-rich_flank_reg_C"/>
</dbReference>
<comment type="subcellular location">
    <subcellularLocation>
        <location evidence="1">Membrane</location>
        <topology evidence="1">Single-pass membrane protein</topology>
    </subcellularLocation>
</comment>
<evidence type="ECO:0000256" key="4">
    <source>
        <dbReference type="ARBA" id="ARBA00022729"/>
    </source>
</evidence>
<comment type="caution">
    <text evidence="10">The sequence shown here is derived from an EMBL/GenBank/DDBJ whole genome shotgun (WGS) entry which is preliminary data.</text>
</comment>
<keyword evidence="4 8" id="KW-0732">Signal</keyword>
<keyword evidence="5 7" id="KW-1133">Transmembrane helix</keyword>
<evidence type="ECO:0000256" key="3">
    <source>
        <dbReference type="ARBA" id="ARBA00022692"/>
    </source>
</evidence>
<dbReference type="EMBL" id="CAJPWZ010000012">
    <property type="protein sequence ID" value="CAG2184653.1"/>
    <property type="molecule type" value="Genomic_DNA"/>
</dbReference>
<dbReference type="InterPro" id="IPR032675">
    <property type="entry name" value="LRR_dom_sf"/>
</dbReference>
<feature type="transmembrane region" description="Helical" evidence="7">
    <location>
        <begin position="436"/>
        <end position="456"/>
    </location>
</feature>
<keyword evidence="11" id="KW-1185">Reference proteome</keyword>
<evidence type="ECO:0000313" key="11">
    <source>
        <dbReference type="Proteomes" id="UP000683360"/>
    </source>
</evidence>
<dbReference type="SUPFAM" id="SSF52047">
    <property type="entry name" value="RNI-like"/>
    <property type="match status" value="1"/>
</dbReference>
<dbReference type="PANTHER" id="PTHR24365:SF541">
    <property type="entry name" value="PROTEIN TOLL-RELATED"/>
    <property type="match status" value="1"/>
</dbReference>
<dbReference type="AlphaFoldDB" id="A0A8S3PLV9"/>
<reference evidence="10" key="1">
    <citation type="submission" date="2021-03" db="EMBL/GenBank/DDBJ databases">
        <authorList>
            <person name="Bekaert M."/>
        </authorList>
    </citation>
    <scope>NUCLEOTIDE SEQUENCE</scope>
</reference>
<dbReference type="PANTHER" id="PTHR24365">
    <property type="entry name" value="TOLL-LIKE RECEPTOR"/>
    <property type="match status" value="1"/>
</dbReference>
<evidence type="ECO:0000256" key="7">
    <source>
        <dbReference type="SAM" id="Phobius"/>
    </source>
</evidence>
<keyword evidence="3 7" id="KW-0812">Transmembrane</keyword>
<evidence type="ECO:0000313" key="10">
    <source>
        <dbReference type="EMBL" id="CAG2184653.1"/>
    </source>
</evidence>
<evidence type="ECO:0000256" key="1">
    <source>
        <dbReference type="ARBA" id="ARBA00004167"/>
    </source>
</evidence>
<proteinExistence type="predicted"/>
<dbReference type="SMART" id="SM00082">
    <property type="entry name" value="LRRCT"/>
    <property type="match status" value="1"/>
</dbReference>
<protein>
    <recommendedName>
        <fullName evidence="9">LRRCT domain-containing protein</fullName>
    </recommendedName>
</protein>
<evidence type="ECO:0000256" key="8">
    <source>
        <dbReference type="SAM" id="SignalP"/>
    </source>
</evidence>
<keyword evidence="2" id="KW-0433">Leucine-rich repeat</keyword>
<feature type="domain" description="LRRCT" evidence="9">
    <location>
        <begin position="355"/>
        <end position="422"/>
    </location>
</feature>
<dbReference type="GO" id="GO:0038023">
    <property type="term" value="F:signaling receptor activity"/>
    <property type="evidence" value="ECO:0007669"/>
    <property type="project" value="TreeGrafter"/>
</dbReference>
<organism evidence="10 11">
    <name type="scientific">Mytilus edulis</name>
    <name type="common">Blue mussel</name>
    <dbReference type="NCBI Taxonomy" id="6550"/>
    <lineage>
        <taxon>Eukaryota</taxon>
        <taxon>Metazoa</taxon>
        <taxon>Spiralia</taxon>
        <taxon>Lophotrochozoa</taxon>
        <taxon>Mollusca</taxon>
        <taxon>Bivalvia</taxon>
        <taxon>Autobranchia</taxon>
        <taxon>Pteriomorphia</taxon>
        <taxon>Mytilida</taxon>
        <taxon>Mytiloidea</taxon>
        <taxon>Mytilidae</taxon>
        <taxon>Mytilinae</taxon>
        <taxon>Mytilus</taxon>
    </lineage>
</organism>
<sequence>MGFCSYQSFRFCVDLLLFLLFANHVTTENKNKIQSAKKLSQLSGYVTMVTDNNTFSILQPWQQFCKVNELQKQSKPGEYYIEIICNINNNVLNFLDFRRFTSRIKADMLFSVDITCGQNGSVFFPYPGRARLLHSLRISDCVLNGFTSEATSDDIDTIPDRMKYFTLVNSVIYMTQNDFQQFQGAKHLNQAFQCGNVNAVKIIENNISCWIGNMNKRSRLETFQARPNFRDRTCTYKYLRHLYKSFSMIQPFTRQIDKSMYPNIETLNFSAANMIETPKHLQEWRLGAKDLKYLDLSHNLIEDVFPIICHDKYKGDSPQGFVDLRYNNISSLTQYGIRTCLRGICHKLTVDIRNNPFMCDCGVKYFQDIFQYIDNQMASLYYDVRENNFSRYKYLYDLKCYNPPSLRGRIISKLSLSEIGCKPKLQTVTDVPSGPIIVVMLVSFFLCVCLFVGIRYREQIAVSCSKWFSSNC</sequence>
<gene>
    <name evidence="10" type="ORF">MEDL_294</name>
</gene>
<dbReference type="InterPro" id="IPR001611">
    <property type="entry name" value="Leu-rich_rpt"/>
</dbReference>
<dbReference type="Proteomes" id="UP000683360">
    <property type="component" value="Unassembled WGS sequence"/>
</dbReference>
<evidence type="ECO:0000256" key="5">
    <source>
        <dbReference type="ARBA" id="ARBA00022989"/>
    </source>
</evidence>
<evidence type="ECO:0000256" key="2">
    <source>
        <dbReference type="ARBA" id="ARBA00022614"/>
    </source>
</evidence>
<evidence type="ECO:0000259" key="9">
    <source>
        <dbReference type="SMART" id="SM00082"/>
    </source>
</evidence>
<name>A0A8S3PLV9_MYTED</name>
<evidence type="ECO:0000256" key="6">
    <source>
        <dbReference type="ARBA" id="ARBA00023136"/>
    </source>
</evidence>
<dbReference type="GO" id="GO:0005886">
    <property type="term" value="C:plasma membrane"/>
    <property type="evidence" value="ECO:0007669"/>
    <property type="project" value="TreeGrafter"/>
</dbReference>
<feature type="chain" id="PRO_5035917303" description="LRRCT domain-containing protein" evidence="8">
    <location>
        <begin position="28"/>
        <end position="472"/>
    </location>
</feature>
<dbReference type="PROSITE" id="PS51450">
    <property type="entry name" value="LRR"/>
    <property type="match status" value="1"/>
</dbReference>
<feature type="signal peptide" evidence="8">
    <location>
        <begin position="1"/>
        <end position="27"/>
    </location>
</feature>
<dbReference type="OrthoDB" id="6091281at2759"/>
<dbReference type="GO" id="GO:0007165">
    <property type="term" value="P:signal transduction"/>
    <property type="evidence" value="ECO:0007669"/>
    <property type="project" value="TreeGrafter"/>
</dbReference>
<accession>A0A8S3PLV9</accession>